<accession>A0A5C6ME53</accession>
<dbReference type="InterPro" id="IPR001206">
    <property type="entry name" value="Diacylglycerol_kinase_cat_dom"/>
</dbReference>
<sequence length="510" mass="54566">MAGAGVSGSWVVVQRNPLSGSGRGVRELFRLVWALRRRGFRVRLFSDRVRLDAWMRAASGIREVRCIVAAGGDGTVADLVNRHPGVALAVLPLGTENLLAKFMGFRRSGEDLAEVISGGRVCRLDSAVCNGRRVLLMVSCGPDANVVAEVHRRRSGHISRLSYVVPVLRALLWGRLRLFEVTAAEQPTLRSGSHVIISNVPRYGFDLPFCPDAATTAMYGVVVLLTIREIRSFPAHATDSRQAALAGETPVSAADAAASATITTPEVTPLIPAKPRSAIAALRHLLHDHNFLLFMTCSLLTNIVFMQSFVTLPLYLYRLGFNELEFGRMICLNGALIVLLQLPATHLLSRFPRGKVLICGELLMAAGFSLTAFATTAPAILLTITLWTLGEILQAPWKPTLVSEMAPLDLRARYMGLFSITHALSIALGAPIGGLCSVTFRSHRAVALRGSGAGTHQPALRTAVPSTGSANCRPLNTDFTEPSAAAPVDPAESASAAAPAQHPHPPAALL</sequence>
<reference evidence="10 11" key="2">
    <citation type="submission" date="2019-08" db="EMBL/GenBank/DDBJ databases">
        <authorList>
            <person name="Henke P."/>
        </authorList>
    </citation>
    <scope>NUCLEOTIDE SEQUENCE [LARGE SCALE GENOMIC DNA]</scope>
    <source>
        <strain evidence="10">Phe10_nw2017</strain>
    </source>
</reference>
<organism evidence="10 11">
    <name type="scientific">Planctomyces bekefii</name>
    <dbReference type="NCBI Taxonomy" id="1653850"/>
    <lineage>
        <taxon>Bacteria</taxon>
        <taxon>Pseudomonadati</taxon>
        <taxon>Planctomycetota</taxon>
        <taxon>Planctomycetia</taxon>
        <taxon>Planctomycetales</taxon>
        <taxon>Planctomycetaceae</taxon>
        <taxon>Planctomyces</taxon>
    </lineage>
</organism>
<dbReference type="PROSITE" id="PS50146">
    <property type="entry name" value="DAGK"/>
    <property type="match status" value="1"/>
</dbReference>
<evidence type="ECO:0000259" key="9">
    <source>
        <dbReference type="PROSITE" id="PS50146"/>
    </source>
</evidence>
<dbReference type="Gene3D" id="2.60.200.40">
    <property type="match status" value="1"/>
</dbReference>
<dbReference type="InterPro" id="IPR050171">
    <property type="entry name" value="MFS_Transporters"/>
</dbReference>
<dbReference type="InterPro" id="IPR017438">
    <property type="entry name" value="ATP-NAD_kinase_N"/>
</dbReference>
<dbReference type="AlphaFoldDB" id="A0A5C6ME53"/>
<proteinExistence type="predicted"/>
<evidence type="ECO:0000256" key="8">
    <source>
        <dbReference type="SAM" id="Phobius"/>
    </source>
</evidence>
<evidence type="ECO:0000256" key="7">
    <source>
        <dbReference type="SAM" id="MobiDB-lite"/>
    </source>
</evidence>
<keyword evidence="6 8" id="KW-0472">Membrane</keyword>
<dbReference type="PANTHER" id="PTHR23517">
    <property type="entry name" value="RESISTANCE PROTEIN MDTM, PUTATIVE-RELATED-RELATED"/>
    <property type="match status" value="1"/>
</dbReference>
<dbReference type="Gene3D" id="1.20.1250.20">
    <property type="entry name" value="MFS general substrate transporter like domains"/>
    <property type="match status" value="1"/>
</dbReference>
<feature type="compositionally biased region" description="Low complexity" evidence="7">
    <location>
        <begin position="482"/>
        <end position="501"/>
    </location>
</feature>
<evidence type="ECO:0000256" key="4">
    <source>
        <dbReference type="ARBA" id="ARBA00022692"/>
    </source>
</evidence>
<dbReference type="InterPro" id="IPR011701">
    <property type="entry name" value="MFS"/>
</dbReference>
<feature type="region of interest" description="Disordered" evidence="7">
    <location>
        <begin position="451"/>
        <end position="510"/>
    </location>
</feature>
<dbReference type="GO" id="GO:0005886">
    <property type="term" value="C:plasma membrane"/>
    <property type="evidence" value="ECO:0007669"/>
    <property type="project" value="UniProtKB-SubCell"/>
</dbReference>
<feature type="transmembrane region" description="Helical" evidence="8">
    <location>
        <begin position="326"/>
        <end position="344"/>
    </location>
</feature>
<feature type="domain" description="DAGKc" evidence="9">
    <location>
        <begin position="6"/>
        <end position="133"/>
    </location>
</feature>
<dbReference type="Pfam" id="PF07690">
    <property type="entry name" value="MFS_1"/>
    <property type="match status" value="1"/>
</dbReference>
<dbReference type="GO" id="GO:0022857">
    <property type="term" value="F:transmembrane transporter activity"/>
    <property type="evidence" value="ECO:0007669"/>
    <property type="project" value="InterPro"/>
</dbReference>
<feature type="transmembrane region" description="Helical" evidence="8">
    <location>
        <begin position="291"/>
        <end position="314"/>
    </location>
</feature>
<feature type="transmembrane region" description="Helical" evidence="8">
    <location>
        <begin position="414"/>
        <end position="440"/>
    </location>
</feature>
<dbReference type="SUPFAM" id="SSF103473">
    <property type="entry name" value="MFS general substrate transporter"/>
    <property type="match status" value="1"/>
</dbReference>
<dbReference type="GO" id="GO:0016301">
    <property type="term" value="F:kinase activity"/>
    <property type="evidence" value="ECO:0007669"/>
    <property type="project" value="InterPro"/>
</dbReference>
<evidence type="ECO:0000256" key="5">
    <source>
        <dbReference type="ARBA" id="ARBA00022989"/>
    </source>
</evidence>
<keyword evidence="11" id="KW-1185">Reference proteome</keyword>
<dbReference type="InterPro" id="IPR016064">
    <property type="entry name" value="NAD/diacylglycerol_kinase_sf"/>
</dbReference>
<dbReference type="Gene3D" id="3.40.50.10330">
    <property type="entry name" value="Probable inorganic polyphosphate/atp-NAD kinase, domain 1"/>
    <property type="match status" value="1"/>
</dbReference>
<dbReference type="EMBL" id="SRHE01000014">
    <property type="protein sequence ID" value="TWW12413.1"/>
    <property type="molecule type" value="Genomic_DNA"/>
</dbReference>
<dbReference type="SUPFAM" id="SSF111331">
    <property type="entry name" value="NAD kinase/diacylglycerol kinase-like"/>
    <property type="match status" value="1"/>
</dbReference>
<evidence type="ECO:0000256" key="6">
    <source>
        <dbReference type="ARBA" id="ARBA00023136"/>
    </source>
</evidence>
<comment type="caution">
    <text evidence="10">The sequence shown here is derived from an EMBL/GenBank/DDBJ whole genome shotgun (WGS) entry which is preliminary data.</text>
</comment>
<keyword evidence="5 8" id="KW-1133">Transmembrane helix</keyword>
<protein>
    <recommendedName>
        <fullName evidence="9">DAGKc domain-containing protein</fullName>
    </recommendedName>
</protein>
<evidence type="ECO:0000313" key="10">
    <source>
        <dbReference type="EMBL" id="TWW12413.1"/>
    </source>
</evidence>
<dbReference type="Pfam" id="PF00781">
    <property type="entry name" value="DAGK_cat"/>
    <property type="match status" value="1"/>
</dbReference>
<gene>
    <name evidence="10" type="ORF">E3A20_01640</name>
</gene>
<evidence type="ECO:0000256" key="1">
    <source>
        <dbReference type="ARBA" id="ARBA00004651"/>
    </source>
</evidence>
<dbReference type="PANTHER" id="PTHR23517:SF2">
    <property type="entry name" value="MULTIDRUG RESISTANCE PROTEIN MDTH"/>
    <property type="match status" value="1"/>
</dbReference>
<dbReference type="Proteomes" id="UP000321083">
    <property type="component" value="Unassembled WGS sequence"/>
</dbReference>
<comment type="subcellular location">
    <subcellularLocation>
        <location evidence="1">Cell membrane</location>
        <topology evidence="1">Multi-pass membrane protein</topology>
    </subcellularLocation>
</comment>
<evidence type="ECO:0000313" key="11">
    <source>
        <dbReference type="Proteomes" id="UP000321083"/>
    </source>
</evidence>
<dbReference type="InterPro" id="IPR036259">
    <property type="entry name" value="MFS_trans_sf"/>
</dbReference>
<keyword evidence="3" id="KW-1003">Cell membrane</keyword>
<evidence type="ECO:0000256" key="2">
    <source>
        <dbReference type="ARBA" id="ARBA00022448"/>
    </source>
</evidence>
<evidence type="ECO:0000256" key="3">
    <source>
        <dbReference type="ARBA" id="ARBA00022475"/>
    </source>
</evidence>
<reference evidence="10 11" key="1">
    <citation type="submission" date="2019-08" db="EMBL/GenBank/DDBJ databases">
        <title>100 year-old enigma solved: identification of Planctomyces bekefii, the type genus and species of the phylum Planctomycetes.</title>
        <authorList>
            <person name="Svetlana D.N."/>
            <person name="Overmann J."/>
        </authorList>
    </citation>
    <scope>NUCLEOTIDE SEQUENCE [LARGE SCALE GENOMIC DNA]</scope>
    <source>
        <strain evidence="10">Phe10_nw2017</strain>
    </source>
</reference>
<name>A0A5C6ME53_9PLAN</name>
<keyword evidence="4 8" id="KW-0812">Transmembrane</keyword>
<feature type="transmembrane region" description="Helical" evidence="8">
    <location>
        <begin position="356"/>
        <end position="389"/>
    </location>
</feature>
<keyword evidence="2" id="KW-0813">Transport</keyword>